<comment type="caution">
    <text evidence="2">The sequence shown here is derived from an EMBL/GenBank/DDBJ whole genome shotgun (WGS) entry which is preliminary data.</text>
</comment>
<accession>A0A8S1R3X8</accession>
<feature type="coiled-coil region" evidence="1">
    <location>
        <begin position="448"/>
        <end position="475"/>
    </location>
</feature>
<evidence type="ECO:0000256" key="1">
    <source>
        <dbReference type="SAM" id="Coils"/>
    </source>
</evidence>
<feature type="coiled-coil region" evidence="1">
    <location>
        <begin position="904"/>
        <end position="1005"/>
    </location>
</feature>
<proteinExistence type="predicted"/>
<feature type="coiled-coil region" evidence="1">
    <location>
        <begin position="538"/>
        <end position="590"/>
    </location>
</feature>
<feature type="coiled-coil region" evidence="1">
    <location>
        <begin position="3"/>
        <end position="418"/>
    </location>
</feature>
<dbReference type="Proteomes" id="UP000692954">
    <property type="component" value="Unassembled WGS sequence"/>
</dbReference>
<dbReference type="EMBL" id="CAJJDN010000134">
    <property type="protein sequence ID" value="CAD8121792.1"/>
    <property type="molecule type" value="Genomic_DNA"/>
</dbReference>
<protein>
    <submittedName>
        <fullName evidence="2">Uncharacterized protein</fullName>
    </submittedName>
</protein>
<name>A0A8S1R3X8_9CILI</name>
<organism evidence="2 3">
    <name type="scientific">Paramecium sonneborni</name>
    <dbReference type="NCBI Taxonomy" id="65129"/>
    <lineage>
        <taxon>Eukaryota</taxon>
        <taxon>Sar</taxon>
        <taxon>Alveolata</taxon>
        <taxon>Ciliophora</taxon>
        <taxon>Intramacronucleata</taxon>
        <taxon>Oligohymenophorea</taxon>
        <taxon>Peniculida</taxon>
        <taxon>Parameciidae</taxon>
        <taxon>Paramecium</taxon>
    </lineage>
</organism>
<dbReference type="OrthoDB" id="307764at2759"/>
<evidence type="ECO:0000313" key="3">
    <source>
        <dbReference type="Proteomes" id="UP000692954"/>
    </source>
</evidence>
<keyword evidence="3" id="KW-1185">Reference proteome</keyword>
<keyword evidence="1" id="KW-0175">Coiled coil</keyword>
<gene>
    <name evidence="2" type="ORF">PSON_ATCC_30995.1.T1340094</name>
</gene>
<feature type="coiled-coil region" evidence="1">
    <location>
        <begin position="676"/>
        <end position="878"/>
    </location>
</feature>
<evidence type="ECO:0000313" key="2">
    <source>
        <dbReference type="EMBL" id="CAD8121792.1"/>
    </source>
</evidence>
<dbReference type="AlphaFoldDB" id="A0A8S1R3X8"/>
<sequence>MQKLTLEKQINLLEREVQSKQNKIEELTKTANQQQKNLDKQNTQIRDLQDVQKNMSTQLFDIKQERDSLKYLNEIKEKQIQSLQEQVLVKNHVADTQQLKHELQQQYNQILELQLELQTVRNNLEHSELERQNLSNELKTKAVSQVVYIQNKINNTPLQIYNQHLDQFDEERKQYQRQIHQYQMHENKIKIENQKTIDKLQSIITNFEEEKKNLQEELMTLKQMMEMYQLQAQDEISNQKKEEELKLQNDREMRTILENKDKLISDQEKEIQRLHKRISQSPEMSLSTINDMFNINVDDIVDLKIKIMQQENDIKLLQDQIVKEQQDKRNIQEHIQRELNVVSQKKQEYLQSISFSELQKQKLETEIQQNKILRDNLSKLQTELNQFKIKDQIQRNEIDRLRQDNLNQKASIVESEKKGSINRSTIQSESIIMSQEYNKNPINQVKQFEKLTQEILNLKLIINRKDEEIINLQQKIISIDSDDDLEEQQKKSSIQVSKKIEKIRCKSQKKSQFLAEYRKLKLERNKFEFQIQEQIYEISKLQNQVQMERSQKEFMEKNLKQYQDEFLKLEGQYRKQKKEFENKIQQISQEMEQNFVSKEQINYHQQNQQLFQQKELDKKLILDLKEKVKTLNLESQKMKEEIFQKDNLIQQLRVKENKNEEKQYILQMKLQIENDKIIINSQNERINNLIQQLEDKEKELQSFQQDKLDWEQLQQFSRQIANENRSNSNNQEDINDLKKNLKGLQKKLSEQTLEYQQTIADFGKEFQKTIMKQNSEIQQLEQENQDLAIALEQYQQLYQQERIDSLNKSDLTLVEVEELKQRLVQVTQERDQLSIKKEIIEKKEQFLQRKEEDIRFQNEELNEEKKNFENHIEKKKSEITEDILIKRNKELSIIGCDYILGRELGIYKQKLIEEQEKYNELMKRSFQQIEDPNQKGNQDLYEKKIMENQLNDLKKQIEEMRAEQLKLKMDTKIQIEEQLNFQEERQQYQQQITQLMHLKENVTLEDVKLVREIIQNGKLISYLERAKDIHELQNQMHS</sequence>
<reference evidence="2" key="1">
    <citation type="submission" date="2021-01" db="EMBL/GenBank/DDBJ databases">
        <authorList>
            <consortium name="Genoscope - CEA"/>
            <person name="William W."/>
        </authorList>
    </citation>
    <scope>NUCLEOTIDE SEQUENCE</scope>
</reference>